<keyword evidence="3" id="KW-1185">Reference proteome</keyword>
<dbReference type="Pfam" id="PF13349">
    <property type="entry name" value="DUF4097"/>
    <property type="match status" value="1"/>
</dbReference>
<feature type="domain" description="DUF4097" evidence="1">
    <location>
        <begin position="71"/>
        <end position="318"/>
    </location>
</feature>
<accession>A0A1H2Z668</accession>
<evidence type="ECO:0000313" key="3">
    <source>
        <dbReference type="Proteomes" id="UP000198828"/>
    </source>
</evidence>
<protein>
    <submittedName>
        <fullName evidence="2">Putative adhesin</fullName>
    </submittedName>
</protein>
<name>A0A1H2Z668_9FIRM</name>
<sequence>MNIKRLVSILIGVTLIAFGVGFLSLRLAGSYSINANRDKNYSVNINKSWANNSNGKYKEIDEKEFISLDGIKEIDVDVDMASIKIVTEDREDLSLHYYGTISNHIRTDLSKKVFGNKLVLEAMAQINTNKNLNKSMKADLYLDIIIPSSYANKLNLKTDLGSANIEGLKLDKMYAYGELGDVNVKNSTFKELDIKASLGEINIDNVVAAKNKLNADLGSIKINNLKGSLDAKTNLGSIDIKYDKLDWDIKAESSSGSIKIVLPKNSNFTIEANTNLGSIESSMPLDIKEKTNTRLSGKSGNGKNSITLIVDLGSINIEGK</sequence>
<evidence type="ECO:0000259" key="1">
    <source>
        <dbReference type="Pfam" id="PF13349"/>
    </source>
</evidence>
<proteinExistence type="predicted"/>
<dbReference type="RefSeq" id="WP_093752829.1">
    <property type="nucleotide sequence ID" value="NZ_BSYN01000003.1"/>
</dbReference>
<gene>
    <name evidence="2" type="ORF">SAMN05660923_01739</name>
</gene>
<reference evidence="2 3" key="1">
    <citation type="submission" date="2016-10" db="EMBL/GenBank/DDBJ databases">
        <authorList>
            <person name="de Groot N.N."/>
        </authorList>
    </citation>
    <scope>NUCLEOTIDE SEQUENCE [LARGE SCALE GENOMIC DNA]</scope>
    <source>
        <strain evidence="2 3">DSM 23310</strain>
    </source>
</reference>
<evidence type="ECO:0000313" key="2">
    <source>
        <dbReference type="EMBL" id="SDX12932.1"/>
    </source>
</evidence>
<dbReference type="EMBL" id="FNNG01000007">
    <property type="protein sequence ID" value="SDX12932.1"/>
    <property type="molecule type" value="Genomic_DNA"/>
</dbReference>
<dbReference type="OrthoDB" id="1707680at2"/>
<organism evidence="2 3">
    <name type="scientific">Tepidimicrobium xylanilyticum</name>
    <dbReference type="NCBI Taxonomy" id="1123352"/>
    <lineage>
        <taxon>Bacteria</taxon>
        <taxon>Bacillati</taxon>
        <taxon>Bacillota</taxon>
        <taxon>Tissierellia</taxon>
        <taxon>Tissierellales</taxon>
        <taxon>Tepidimicrobiaceae</taxon>
        <taxon>Tepidimicrobium</taxon>
    </lineage>
</organism>
<dbReference type="AlphaFoldDB" id="A0A1H2Z668"/>
<dbReference type="Proteomes" id="UP000198828">
    <property type="component" value="Unassembled WGS sequence"/>
</dbReference>
<dbReference type="InterPro" id="IPR025164">
    <property type="entry name" value="Toastrack_DUF4097"/>
</dbReference>